<dbReference type="EMBL" id="MN739371">
    <property type="protein sequence ID" value="QHT01397.1"/>
    <property type="molecule type" value="Genomic_DNA"/>
</dbReference>
<proteinExistence type="predicted"/>
<accession>A0A6C0CAM1</accession>
<reference evidence="1" key="1">
    <citation type="journal article" date="2020" name="Nature">
        <title>Giant virus diversity and host interactions through global metagenomics.</title>
        <authorList>
            <person name="Schulz F."/>
            <person name="Roux S."/>
            <person name="Paez-Espino D."/>
            <person name="Jungbluth S."/>
            <person name="Walsh D.A."/>
            <person name="Denef V.J."/>
            <person name="McMahon K.D."/>
            <person name="Konstantinidis K.T."/>
            <person name="Eloe-Fadrosh E.A."/>
            <person name="Kyrpides N.C."/>
            <person name="Woyke T."/>
        </authorList>
    </citation>
    <scope>NUCLEOTIDE SEQUENCE</scope>
    <source>
        <strain evidence="1">GVMAG-M-3300020192-26</strain>
    </source>
</reference>
<protein>
    <submittedName>
        <fullName evidence="1">Uncharacterized protein</fullName>
    </submittedName>
</protein>
<evidence type="ECO:0000313" key="1">
    <source>
        <dbReference type="EMBL" id="QHT01397.1"/>
    </source>
</evidence>
<organism evidence="1">
    <name type="scientific">viral metagenome</name>
    <dbReference type="NCBI Taxonomy" id="1070528"/>
    <lineage>
        <taxon>unclassified sequences</taxon>
        <taxon>metagenomes</taxon>
        <taxon>organismal metagenomes</taxon>
    </lineage>
</organism>
<sequence length="34" mass="4165">MLPIYIFCVEHENKKIDYLKSRRFHLLLIKSSTK</sequence>
<name>A0A6C0CAM1_9ZZZZ</name>
<dbReference type="AlphaFoldDB" id="A0A6C0CAM1"/>